<evidence type="ECO:0000256" key="2">
    <source>
        <dbReference type="SAM" id="Phobius"/>
    </source>
</evidence>
<feature type="region of interest" description="Disordered" evidence="1">
    <location>
        <begin position="79"/>
        <end position="98"/>
    </location>
</feature>
<dbReference type="Pfam" id="PF04083">
    <property type="entry name" value="Abhydro_lipase"/>
    <property type="match status" value="1"/>
</dbReference>
<dbReference type="GeneID" id="90074995"/>
<dbReference type="GO" id="GO:0006629">
    <property type="term" value="P:lipid metabolic process"/>
    <property type="evidence" value="ECO:0007669"/>
    <property type="project" value="InterPro"/>
</dbReference>
<proteinExistence type="predicted"/>
<dbReference type="Proteomes" id="UP001360560">
    <property type="component" value="Unassembled WGS sequence"/>
</dbReference>
<organism evidence="4 5">
    <name type="scientific">Saccharomycopsis crataegensis</name>
    <dbReference type="NCBI Taxonomy" id="43959"/>
    <lineage>
        <taxon>Eukaryota</taxon>
        <taxon>Fungi</taxon>
        <taxon>Dikarya</taxon>
        <taxon>Ascomycota</taxon>
        <taxon>Saccharomycotina</taxon>
        <taxon>Saccharomycetes</taxon>
        <taxon>Saccharomycopsidaceae</taxon>
        <taxon>Saccharomycopsis</taxon>
    </lineage>
</organism>
<feature type="transmembrane region" description="Helical" evidence="2">
    <location>
        <begin position="48"/>
        <end position="70"/>
    </location>
</feature>
<keyword evidence="5" id="KW-1185">Reference proteome</keyword>
<accession>A0AAV5QR52</accession>
<name>A0AAV5QR52_9ASCO</name>
<feature type="domain" description="Partial AB-hydrolase lipase" evidence="3">
    <location>
        <begin position="111"/>
        <end position="171"/>
    </location>
</feature>
<sequence>MTIEEEDLGDLSYTIPSSPDDISARLENDVRYLQVPDKVHYSPLQITIYRITSAISSFIFLSILMSLAILRSSIKKLTRGSTNKNSPNMRSPHKPVAPLSKAEKKLVPRLEYYFEIHGLNLLVYKITTDDGFILTLQRVIDPHEPEEITKKRKPVLLLHGLLQSSGAYATSGPDNSLSFFLHRQGYDVWLGNNRCGFEPQHAYLDESDPNMWNWNIYNMARYDLPVMIDQIISRTHKHNKVTLIAHSQGTTQTFLTLLAKNAIAYNHNLNDKLRCFIALSPAVFGGELLRTKNFIKFMNMLPKSMFNYVFGIHSFMPIMMHMRTVLVRTRVFGFLSYSMFNFLFDWDDSLWDKRLRTRHFVFSPVYISSRLMLWWLNNEDGFIKNSTTIFNFKEKWFDTHTPPIYLFVPGKDKLVDGEMLIDHFDRYETDLTEFRYKRIEHYSHLDVLWATDVIETIGQPIVEFLKELDEIDMN</sequence>
<dbReference type="AlphaFoldDB" id="A0AAV5QR52"/>
<keyword evidence="2" id="KW-0472">Membrane</keyword>
<keyword evidence="2" id="KW-0812">Transmembrane</keyword>
<dbReference type="RefSeq" id="XP_064854016.1">
    <property type="nucleotide sequence ID" value="XM_064997944.1"/>
</dbReference>
<dbReference type="EMBL" id="BTFZ01000011">
    <property type="protein sequence ID" value="GMM37020.1"/>
    <property type="molecule type" value="Genomic_DNA"/>
</dbReference>
<evidence type="ECO:0000259" key="3">
    <source>
        <dbReference type="Pfam" id="PF04083"/>
    </source>
</evidence>
<dbReference type="SUPFAM" id="SSF53474">
    <property type="entry name" value="alpha/beta-Hydrolases"/>
    <property type="match status" value="1"/>
</dbReference>
<gene>
    <name evidence="4" type="ORF">DASC09_043450</name>
</gene>
<evidence type="ECO:0000256" key="1">
    <source>
        <dbReference type="SAM" id="MobiDB-lite"/>
    </source>
</evidence>
<keyword evidence="2" id="KW-1133">Transmembrane helix</keyword>
<evidence type="ECO:0000313" key="5">
    <source>
        <dbReference type="Proteomes" id="UP001360560"/>
    </source>
</evidence>
<dbReference type="InterPro" id="IPR006693">
    <property type="entry name" value="AB_hydrolase_lipase"/>
</dbReference>
<feature type="compositionally biased region" description="Polar residues" evidence="1">
    <location>
        <begin position="79"/>
        <end position="89"/>
    </location>
</feature>
<evidence type="ECO:0000313" key="4">
    <source>
        <dbReference type="EMBL" id="GMM37020.1"/>
    </source>
</evidence>
<dbReference type="InterPro" id="IPR029058">
    <property type="entry name" value="AB_hydrolase_fold"/>
</dbReference>
<dbReference type="PANTHER" id="PTHR11005">
    <property type="entry name" value="LYSOSOMAL ACID LIPASE-RELATED"/>
    <property type="match status" value="1"/>
</dbReference>
<reference evidence="4 5" key="1">
    <citation type="journal article" date="2023" name="Elife">
        <title>Identification of key yeast species and microbe-microbe interactions impacting larval growth of Drosophila in the wild.</title>
        <authorList>
            <person name="Mure A."/>
            <person name="Sugiura Y."/>
            <person name="Maeda R."/>
            <person name="Honda K."/>
            <person name="Sakurai N."/>
            <person name="Takahashi Y."/>
            <person name="Watada M."/>
            <person name="Katoh T."/>
            <person name="Gotoh A."/>
            <person name="Gotoh Y."/>
            <person name="Taniguchi I."/>
            <person name="Nakamura K."/>
            <person name="Hayashi T."/>
            <person name="Katayama T."/>
            <person name="Uemura T."/>
            <person name="Hattori Y."/>
        </authorList>
    </citation>
    <scope>NUCLEOTIDE SEQUENCE [LARGE SCALE GENOMIC DNA]</scope>
    <source>
        <strain evidence="4 5">SC-9</strain>
    </source>
</reference>
<dbReference type="Gene3D" id="3.40.50.1820">
    <property type="entry name" value="alpha/beta hydrolase"/>
    <property type="match status" value="1"/>
</dbReference>
<comment type="caution">
    <text evidence="4">The sequence shown here is derived from an EMBL/GenBank/DDBJ whole genome shotgun (WGS) entry which is preliminary data.</text>
</comment>
<protein>
    <submittedName>
        <fullName evidence="4">Sterol esterase</fullName>
    </submittedName>
</protein>